<dbReference type="EMBL" id="CP009509">
    <property type="protein sequence ID" value="AKB39474.1"/>
    <property type="molecule type" value="Genomic_DNA"/>
</dbReference>
<dbReference type="PATRIC" id="fig|1434117.4.peg.595"/>
<dbReference type="PANTHER" id="PTHR43845">
    <property type="entry name" value="BLR5969 PROTEIN"/>
    <property type="match status" value="1"/>
</dbReference>
<dbReference type="RefSeq" id="WP_011032793.1">
    <property type="nucleotide sequence ID" value="NZ_CP009509.1"/>
</dbReference>
<evidence type="ECO:0000259" key="1">
    <source>
        <dbReference type="Pfam" id="PF00501"/>
    </source>
</evidence>
<dbReference type="NCBIfam" id="TIGR03335">
    <property type="entry name" value="F390_ftsA"/>
    <property type="match status" value="1"/>
</dbReference>
<gene>
    <name evidence="2" type="ORF">MSMAW_0483</name>
</gene>
<accession>A0A0E3PV31</accession>
<dbReference type="HOGENOM" id="CLU_606379_0_0_2"/>
<dbReference type="SUPFAM" id="SSF56801">
    <property type="entry name" value="Acetyl-CoA synthetase-like"/>
    <property type="match status" value="1"/>
</dbReference>
<evidence type="ECO:0000313" key="3">
    <source>
        <dbReference type="Proteomes" id="UP000033058"/>
    </source>
</evidence>
<dbReference type="InterPro" id="IPR000873">
    <property type="entry name" value="AMP-dep_synth/lig_dom"/>
</dbReference>
<dbReference type="InterPro" id="IPR042099">
    <property type="entry name" value="ANL_N_sf"/>
</dbReference>
<evidence type="ECO:0000313" key="2">
    <source>
        <dbReference type="EMBL" id="AKB39474.1"/>
    </source>
</evidence>
<name>A0A0E3PV31_METMZ</name>
<proteinExistence type="predicted"/>
<organism evidence="2 3">
    <name type="scientific">Methanosarcina mazei WWM610</name>
    <dbReference type="NCBI Taxonomy" id="1434117"/>
    <lineage>
        <taxon>Archaea</taxon>
        <taxon>Methanobacteriati</taxon>
        <taxon>Methanobacteriota</taxon>
        <taxon>Stenosarchaea group</taxon>
        <taxon>Methanomicrobia</taxon>
        <taxon>Methanosarcinales</taxon>
        <taxon>Methanosarcinaceae</taxon>
        <taxon>Methanosarcina</taxon>
    </lineage>
</organism>
<protein>
    <submittedName>
        <fullName evidence="2">Coenzyme F390 synthetase</fullName>
    </submittedName>
</protein>
<dbReference type="Proteomes" id="UP000033058">
    <property type="component" value="Chromosome"/>
</dbReference>
<sequence>MDSSDLYFNFEIETMDRGELDALVEERVRYTVRYAAENSPFYRKWFEKHGVNPGDIKAHEDLLELPIISGETIRENQPPETKEFMFRSAGWEDVFTIHETSGTSGTPKSFFLTWEDWERYAEKYARIFRSQGFGKGDRVVVCASYGMNVGANTMTLAARQVGMSIIPEGKCTFPLRVIETYKPTGIVGSVFKLLNLARRMKAEGIDPQNSGVNKLVVGGESFAEESRNYLSEIWGCPVYNTYGSTEGTMCGECSEISGLHVPEDFVHLDVYDPHVKEFVPEGECGRVVLSTLLPVGAKAGNLLLNYDTEDTTVVLTRKKCACGRTHMKILTPQREAETVWVEGAPFNRVDVEKGVFQSGNMEYLTGEYEAFLYGTEDEGETVLRVSMECKNPDACDRDLIQENFVRSFLKYKPPLSRAYEDGSFRILFNFAGPGELELYKIKGRPKRLVDRR</sequence>
<dbReference type="InterPro" id="IPR017720">
    <property type="entry name" value="Coenzyme_F390_Synthase"/>
</dbReference>
<dbReference type="PANTHER" id="PTHR43845:SF1">
    <property type="entry name" value="BLR5969 PROTEIN"/>
    <property type="match status" value="1"/>
</dbReference>
<reference evidence="2 3" key="1">
    <citation type="submission" date="2014-07" db="EMBL/GenBank/DDBJ databases">
        <title>Methanogenic archaea and the global carbon cycle.</title>
        <authorList>
            <person name="Henriksen J.R."/>
            <person name="Luke J."/>
            <person name="Reinhart S."/>
            <person name="Benedict M.N."/>
            <person name="Youngblut N.D."/>
            <person name="Metcalf M.E."/>
            <person name="Whitaker R.J."/>
            <person name="Metcalf W.W."/>
        </authorList>
    </citation>
    <scope>NUCLEOTIDE SEQUENCE [LARGE SCALE GENOMIC DNA]</scope>
    <source>
        <strain evidence="2 3">WWM610</strain>
    </source>
</reference>
<dbReference type="Pfam" id="PF00501">
    <property type="entry name" value="AMP-binding"/>
    <property type="match status" value="1"/>
</dbReference>
<dbReference type="Gene3D" id="3.40.50.12780">
    <property type="entry name" value="N-terminal domain of ligase-like"/>
    <property type="match status" value="1"/>
</dbReference>
<feature type="domain" description="AMP-dependent synthetase/ligase" evidence="1">
    <location>
        <begin position="73"/>
        <end position="289"/>
    </location>
</feature>
<dbReference type="AlphaFoldDB" id="A0A0E3PV31"/>
<dbReference type="GeneID" id="24850095"/>